<reference evidence="1" key="1">
    <citation type="submission" date="2023-08" db="EMBL/GenBank/DDBJ databases">
        <authorList>
            <person name="Audoor S."/>
            <person name="Bilcke G."/>
        </authorList>
    </citation>
    <scope>NUCLEOTIDE SEQUENCE</scope>
</reference>
<dbReference type="EMBL" id="CAKOGP040002202">
    <property type="protein sequence ID" value="CAJ1965067.1"/>
    <property type="molecule type" value="Genomic_DNA"/>
</dbReference>
<accession>A0AAD2JMJ8</accession>
<keyword evidence="2" id="KW-1185">Reference proteome</keyword>
<gene>
    <name evidence="1" type="ORF">CYCCA115_LOCUS20932</name>
</gene>
<comment type="caution">
    <text evidence="1">The sequence shown here is derived from an EMBL/GenBank/DDBJ whole genome shotgun (WGS) entry which is preliminary data.</text>
</comment>
<dbReference type="Proteomes" id="UP001295423">
    <property type="component" value="Unassembled WGS sequence"/>
</dbReference>
<evidence type="ECO:0000313" key="1">
    <source>
        <dbReference type="EMBL" id="CAJ1965067.1"/>
    </source>
</evidence>
<evidence type="ECO:0000313" key="2">
    <source>
        <dbReference type="Proteomes" id="UP001295423"/>
    </source>
</evidence>
<proteinExistence type="predicted"/>
<protein>
    <submittedName>
        <fullName evidence="1">Uncharacterized protein</fullName>
    </submittedName>
</protein>
<dbReference type="AlphaFoldDB" id="A0AAD2JMJ8"/>
<name>A0AAD2JMJ8_9STRA</name>
<sequence length="243" mass="27163">MKPGVVVKENSFLRAFRLHRSGIRFLGAGLYCDAIHTLMHGLELLHFSADDEDKNSFDNVSVKFARWKQLESASASGRIQHPSEIQVNKTPMDHTCYTNEEWMTPMLKPCCNRCRGSLVGAMLYNMALAYHLHAITFEQDGNRLYSYLNQASSLYSAAEGILQKYNVSIRSSLETNERHIHYLICSRPVPESALFSLHSSSSSLNVEANFGSILQQRQPNETGLNATICSLAQSNGMAADFGH</sequence>
<organism evidence="1 2">
    <name type="scientific">Cylindrotheca closterium</name>
    <dbReference type="NCBI Taxonomy" id="2856"/>
    <lineage>
        <taxon>Eukaryota</taxon>
        <taxon>Sar</taxon>
        <taxon>Stramenopiles</taxon>
        <taxon>Ochrophyta</taxon>
        <taxon>Bacillariophyta</taxon>
        <taxon>Bacillariophyceae</taxon>
        <taxon>Bacillariophycidae</taxon>
        <taxon>Bacillariales</taxon>
        <taxon>Bacillariaceae</taxon>
        <taxon>Cylindrotheca</taxon>
    </lineage>
</organism>